<dbReference type="AlphaFoldDB" id="A0A1E3H317"/>
<accession>A0A1E3H317</accession>
<comment type="caution">
    <text evidence="2">The sequence shown here is derived from an EMBL/GenBank/DDBJ whole genome shotgun (WGS) entry which is preliminary data.</text>
</comment>
<evidence type="ECO:0000313" key="2">
    <source>
        <dbReference type="EMBL" id="ODN70684.1"/>
    </source>
</evidence>
<protein>
    <submittedName>
        <fullName evidence="2">Uncharacterized protein</fullName>
    </submittedName>
</protein>
<keyword evidence="3" id="KW-1185">Reference proteome</keyword>
<keyword evidence="1" id="KW-0472">Membrane</keyword>
<name>A0A1E3H317_9HYPH</name>
<dbReference type="Pfam" id="PF22258">
    <property type="entry name" value="DUF6949"/>
    <property type="match status" value="1"/>
</dbReference>
<feature type="transmembrane region" description="Helical" evidence="1">
    <location>
        <begin position="78"/>
        <end position="104"/>
    </location>
</feature>
<dbReference type="InterPro" id="IPR053803">
    <property type="entry name" value="DUF6949"/>
</dbReference>
<gene>
    <name evidence="2" type="ORF">A6302_01969</name>
</gene>
<sequence>MSGEVYAALVITISGFVAAGLISSFYQLVTARPCAFDIPDTRPASAIASILTCMFAGPMILMRNAVRGRFIERRPIGWLFASTLIAGGWSLCSGTVVLSLVYAVQGSI</sequence>
<evidence type="ECO:0000256" key="1">
    <source>
        <dbReference type="SAM" id="Phobius"/>
    </source>
</evidence>
<dbReference type="Proteomes" id="UP000094622">
    <property type="component" value="Unassembled WGS sequence"/>
</dbReference>
<reference evidence="2 3" key="1">
    <citation type="submission" date="2016-07" db="EMBL/GenBank/DDBJ databases">
        <title>Draft Genome Sequence of Methylobrevis pamukkalensis PK2.</title>
        <authorList>
            <person name="Vasilenko O.V."/>
            <person name="Doronina N.V."/>
            <person name="Shmareva M.N."/>
            <person name="Tarlachkov S.V."/>
            <person name="Mustakhimov I."/>
            <person name="Trotsenko Y.A."/>
        </authorList>
    </citation>
    <scope>NUCLEOTIDE SEQUENCE [LARGE SCALE GENOMIC DNA]</scope>
    <source>
        <strain evidence="2 3">PK2</strain>
    </source>
</reference>
<dbReference type="OrthoDB" id="8451574at2"/>
<evidence type="ECO:0000313" key="3">
    <source>
        <dbReference type="Proteomes" id="UP000094622"/>
    </source>
</evidence>
<keyword evidence="1" id="KW-1133">Transmembrane helix</keyword>
<dbReference type="EMBL" id="MCRJ01000042">
    <property type="protein sequence ID" value="ODN70684.1"/>
    <property type="molecule type" value="Genomic_DNA"/>
</dbReference>
<feature type="transmembrane region" description="Helical" evidence="1">
    <location>
        <begin position="46"/>
        <end position="66"/>
    </location>
</feature>
<organism evidence="2 3">
    <name type="scientific">Methylobrevis pamukkalensis</name>
    <dbReference type="NCBI Taxonomy" id="1439726"/>
    <lineage>
        <taxon>Bacteria</taxon>
        <taxon>Pseudomonadati</taxon>
        <taxon>Pseudomonadota</taxon>
        <taxon>Alphaproteobacteria</taxon>
        <taxon>Hyphomicrobiales</taxon>
        <taxon>Pleomorphomonadaceae</taxon>
        <taxon>Methylobrevis</taxon>
    </lineage>
</organism>
<feature type="transmembrane region" description="Helical" evidence="1">
    <location>
        <begin position="5"/>
        <end position="26"/>
    </location>
</feature>
<proteinExistence type="predicted"/>
<keyword evidence="1" id="KW-0812">Transmembrane</keyword>